<evidence type="ECO:0000256" key="1">
    <source>
        <dbReference type="PROSITE-ProRule" id="PRU00221"/>
    </source>
</evidence>
<gene>
    <name evidence="2" type="ORF">MEUPH1_LOCUS10885</name>
</gene>
<keyword evidence="1" id="KW-0853">WD repeat</keyword>
<dbReference type="InterPro" id="IPR036322">
    <property type="entry name" value="WD40_repeat_dom_sf"/>
</dbReference>
<comment type="caution">
    <text evidence="2">The sequence shown here is derived from an EMBL/GenBank/DDBJ whole genome shotgun (WGS) entry which is preliminary data.</text>
</comment>
<proteinExistence type="predicted"/>
<sequence length="102" mass="11380">MHTLAYKHSNAHDDGIWSCGWGELRTTKTIDRDDFDKDDESDEEVQELSSDCIVTGSIDETVKIWNYDKATNLNIDKTLSEHSQGVLSVALNSDASIIIAVH</sequence>
<dbReference type="Proteomes" id="UP001160148">
    <property type="component" value="Unassembled WGS sequence"/>
</dbReference>
<keyword evidence="3" id="KW-1185">Reference proteome</keyword>
<dbReference type="Pfam" id="PF00400">
    <property type="entry name" value="WD40"/>
    <property type="match status" value="1"/>
</dbReference>
<accession>A0AAV0WGG6</accession>
<evidence type="ECO:0000313" key="2">
    <source>
        <dbReference type="EMBL" id="CAI6354974.1"/>
    </source>
</evidence>
<dbReference type="InterPro" id="IPR015943">
    <property type="entry name" value="WD40/YVTN_repeat-like_dom_sf"/>
</dbReference>
<feature type="repeat" description="WD" evidence="1">
    <location>
        <begin position="53"/>
        <end position="75"/>
    </location>
</feature>
<reference evidence="2 3" key="1">
    <citation type="submission" date="2023-01" db="EMBL/GenBank/DDBJ databases">
        <authorList>
            <person name="Whitehead M."/>
        </authorList>
    </citation>
    <scope>NUCLEOTIDE SEQUENCE [LARGE SCALE GENOMIC DNA]</scope>
</reference>
<dbReference type="Gene3D" id="2.130.10.10">
    <property type="entry name" value="YVTN repeat-like/Quinoprotein amine dehydrogenase"/>
    <property type="match status" value="1"/>
</dbReference>
<dbReference type="InterPro" id="IPR001680">
    <property type="entry name" value="WD40_rpt"/>
</dbReference>
<protein>
    <submittedName>
        <fullName evidence="2">Uncharacterized protein</fullName>
    </submittedName>
</protein>
<dbReference type="PROSITE" id="PS50082">
    <property type="entry name" value="WD_REPEATS_2"/>
    <property type="match status" value="1"/>
</dbReference>
<organism evidence="2 3">
    <name type="scientific">Macrosiphum euphorbiae</name>
    <name type="common">potato aphid</name>
    <dbReference type="NCBI Taxonomy" id="13131"/>
    <lineage>
        <taxon>Eukaryota</taxon>
        <taxon>Metazoa</taxon>
        <taxon>Ecdysozoa</taxon>
        <taxon>Arthropoda</taxon>
        <taxon>Hexapoda</taxon>
        <taxon>Insecta</taxon>
        <taxon>Pterygota</taxon>
        <taxon>Neoptera</taxon>
        <taxon>Paraneoptera</taxon>
        <taxon>Hemiptera</taxon>
        <taxon>Sternorrhyncha</taxon>
        <taxon>Aphidomorpha</taxon>
        <taxon>Aphidoidea</taxon>
        <taxon>Aphididae</taxon>
        <taxon>Macrosiphini</taxon>
        <taxon>Macrosiphum</taxon>
    </lineage>
</organism>
<evidence type="ECO:0000313" key="3">
    <source>
        <dbReference type="Proteomes" id="UP001160148"/>
    </source>
</evidence>
<dbReference type="EMBL" id="CARXXK010000002">
    <property type="protein sequence ID" value="CAI6354974.1"/>
    <property type="molecule type" value="Genomic_DNA"/>
</dbReference>
<name>A0AAV0WGG6_9HEMI</name>
<dbReference type="SUPFAM" id="SSF50978">
    <property type="entry name" value="WD40 repeat-like"/>
    <property type="match status" value="1"/>
</dbReference>
<dbReference type="AlphaFoldDB" id="A0AAV0WGG6"/>